<reference evidence="2 3" key="1">
    <citation type="submission" date="2019-08" db="EMBL/GenBank/DDBJ databases">
        <title>Arthrobacter sp. nov., isolated from plateau pika and Tibetan wild ass.</title>
        <authorList>
            <person name="Ge Y."/>
        </authorList>
    </citation>
    <scope>NUCLEOTIDE SEQUENCE [LARGE SCALE GENOMIC DNA]</scope>
    <source>
        <strain evidence="2 3">785</strain>
    </source>
</reference>
<keyword evidence="1" id="KW-0812">Transmembrane</keyword>
<protein>
    <recommendedName>
        <fullName evidence="4">Cardiolipin synthase N-terminal domain-containing protein</fullName>
    </recommendedName>
</protein>
<evidence type="ECO:0000313" key="3">
    <source>
        <dbReference type="Proteomes" id="UP000326852"/>
    </source>
</evidence>
<dbReference type="AlphaFoldDB" id="A0A5N6MUA6"/>
<accession>A0A5N6MUA6</accession>
<organism evidence="2 3">
    <name type="scientific">Arthrobacter yangruifuii</name>
    <dbReference type="NCBI Taxonomy" id="2606616"/>
    <lineage>
        <taxon>Bacteria</taxon>
        <taxon>Bacillati</taxon>
        <taxon>Actinomycetota</taxon>
        <taxon>Actinomycetes</taxon>
        <taxon>Micrococcales</taxon>
        <taxon>Micrococcaceae</taxon>
        <taxon>Arthrobacter</taxon>
    </lineage>
</organism>
<dbReference type="RefSeq" id="WP_146359673.1">
    <property type="nucleotide sequence ID" value="NZ_VOAL01000001.1"/>
</dbReference>
<keyword evidence="1" id="KW-0472">Membrane</keyword>
<sequence>MAKKKFKDLSSGQKKGVGVLAGLQFLLAGAALRDLRRRPKDLIRGSRGWWMAACGINFAGPLAYFLFGRRSA</sequence>
<dbReference type="OrthoDB" id="5125307at2"/>
<keyword evidence="1" id="KW-1133">Transmembrane helix</keyword>
<evidence type="ECO:0000313" key="2">
    <source>
        <dbReference type="EMBL" id="KAD4059688.1"/>
    </source>
</evidence>
<dbReference type="Proteomes" id="UP000326852">
    <property type="component" value="Unassembled WGS sequence"/>
</dbReference>
<evidence type="ECO:0000256" key="1">
    <source>
        <dbReference type="SAM" id="Phobius"/>
    </source>
</evidence>
<name>A0A5N6MUA6_9MICC</name>
<feature type="transmembrane region" description="Helical" evidence="1">
    <location>
        <begin position="49"/>
        <end position="67"/>
    </location>
</feature>
<evidence type="ECO:0008006" key="4">
    <source>
        <dbReference type="Google" id="ProtNLM"/>
    </source>
</evidence>
<dbReference type="EMBL" id="VTFX01000001">
    <property type="protein sequence ID" value="KAD4059688.1"/>
    <property type="molecule type" value="Genomic_DNA"/>
</dbReference>
<gene>
    <name evidence="2" type="ORF">GD627_00845</name>
</gene>
<comment type="caution">
    <text evidence="2">The sequence shown here is derived from an EMBL/GenBank/DDBJ whole genome shotgun (WGS) entry which is preliminary data.</text>
</comment>
<keyword evidence="3" id="KW-1185">Reference proteome</keyword>
<proteinExistence type="predicted"/>